<dbReference type="OrthoDB" id="4137907at2759"/>
<dbReference type="GeneID" id="19188840"/>
<dbReference type="PANTHER" id="PTHR43400">
    <property type="entry name" value="FUMARATE REDUCTASE"/>
    <property type="match status" value="1"/>
</dbReference>
<dbReference type="InterPro" id="IPR027477">
    <property type="entry name" value="Succ_DH/fumarate_Rdtase_cat_sf"/>
</dbReference>
<accession>W9X7S4</accession>
<keyword evidence="4" id="KW-0560">Oxidoreductase</keyword>
<evidence type="ECO:0000256" key="2">
    <source>
        <dbReference type="ARBA" id="ARBA00022630"/>
    </source>
</evidence>
<gene>
    <name evidence="6" type="ORF">A1O5_04115</name>
</gene>
<dbReference type="Proteomes" id="UP000019471">
    <property type="component" value="Unassembled WGS sequence"/>
</dbReference>
<evidence type="ECO:0000313" key="7">
    <source>
        <dbReference type="Proteomes" id="UP000019471"/>
    </source>
</evidence>
<dbReference type="eggNOG" id="KOG2404">
    <property type="taxonomic scope" value="Eukaryota"/>
</dbReference>
<name>W9X7S4_9EURO</name>
<keyword evidence="2" id="KW-0285">Flavoprotein</keyword>
<evidence type="ECO:0000256" key="1">
    <source>
        <dbReference type="ARBA" id="ARBA00001974"/>
    </source>
</evidence>
<reference evidence="6 7" key="1">
    <citation type="submission" date="2013-03" db="EMBL/GenBank/DDBJ databases">
        <title>The Genome Sequence of Cladophialophora psammophila CBS 110553.</title>
        <authorList>
            <consortium name="The Broad Institute Genomics Platform"/>
            <person name="Cuomo C."/>
            <person name="de Hoog S."/>
            <person name="Gorbushina A."/>
            <person name="Walker B."/>
            <person name="Young S.K."/>
            <person name="Zeng Q."/>
            <person name="Gargeya S."/>
            <person name="Fitzgerald M."/>
            <person name="Haas B."/>
            <person name="Abouelleil A."/>
            <person name="Allen A.W."/>
            <person name="Alvarado L."/>
            <person name="Arachchi H.M."/>
            <person name="Berlin A.M."/>
            <person name="Chapman S.B."/>
            <person name="Gainer-Dewar J."/>
            <person name="Goldberg J."/>
            <person name="Griggs A."/>
            <person name="Gujja S."/>
            <person name="Hansen M."/>
            <person name="Howarth C."/>
            <person name="Imamovic A."/>
            <person name="Ireland A."/>
            <person name="Larimer J."/>
            <person name="McCowan C."/>
            <person name="Murphy C."/>
            <person name="Pearson M."/>
            <person name="Poon T.W."/>
            <person name="Priest M."/>
            <person name="Roberts A."/>
            <person name="Saif S."/>
            <person name="Shea T."/>
            <person name="Sisk P."/>
            <person name="Sykes S."/>
            <person name="Wortman J."/>
            <person name="Nusbaum C."/>
            <person name="Birren B."/>
        </authorList>
    </citation>
    <scope>NUCLEOTIDE SEQUENCE [LARGE SCALE GENOMIC DNA]</scope>
    <source>
        <strain evidence="6 7">CBS 110553</strain>
    </source>
</reference>
<keyword evidence="3" id="KW-0274">FAD</keyword>
<evidence type="ECO:0000259" key="5">
    <source>
        <dbReference type="Pfam" id="PF00890"/>
    </source>
</evidence>
<dbReference type="AlphaFoldDB" id="W9X7S4"/>
<dbReference type="GO" id="GO:0016491">
    <property type="term" value="F:oxidoreductase activity"/>
    <property type="evidence" value="ECO:0007669"/>
    <property type="project" value="UniProtKB-KW"/>
</dbReference>
<comment type="cofactor">
    <cofactor evidence="1">
        <name>FAD</name>
        <dbReference type="ChEBI" id="CHEBI:57692"/>
    </cofactor>
</comment>
<dbReference type="HOGENOM" id="CLU_011398_4_6_1"/>
<dbReference type="InterPro" id="IPR036188">
    <property type="entry name" value="FAD/NAD-bd_sf"/>
</dbReference>
<dbReference type="NCBIfam" id="NF006130">
    <property type="entry name" value="PRK08274.1"/>
    <property type="match status" value="1"/>
</dbReference>
<comment type="caution">
    <text evidence="6">The sequence shown here is derived from an EMBL/GenBank/DDBJ whole genome shotgun (WGS) entry which is preliminary data.</text>
</comment>
<dbReference type="SUPFAM" id="SSF56425">
    <property type="entry name" value="Succinate dehydrogenase/fumarate reductase flavoprotein, catalytic domain"/>
    <property type="match status" value="1"/>
</dbReference>
<dbReference type="STRING" id="1182543.W9X7S4"/>
<evidence type="ECO:0000256" key="4">
    <source>
        <dbReference type="ARBA" id="ARBA00023002"/>
    </source>
</evidence>
<evidence type="ECO:0000313" key="6">
    <source>
        <dbReference type="EMBL" id="EXJ72966.1"/>
    </source>
</evidence>
<dbReference type="SUPFAM" id="SSF51905">
    <property type="entry name" value="FAD/NAD(P)-binding domain"/>
    <property type="match status" value="1"/>
</dbReference>
<keyword evidence="7" id="KW-1185">Reference proteome</keyword>
<dbReference type="Pfam" id="PF00890">
    <property type="entry name" value="FAD_binding_2"/>
    <property type="match status" value="1"/>
</dbReference>
<dbReference type="InterPro" id="IPR050315">
    <property type="entry name" value="FAD-oxidoreductase_2"/>
</dbReference>
<dbReference type="Gene3D" id="3.90.700.10">
    <property type="entry name" value="Succinate dehydrogenase/fumarate reductase flavoprotein, catalytic domain"/>
    <property type="match status" value="1"/>
</dbReference>
<protein>
    <recommendedName>
        <fullName evidence="5">FAD-dependent oxidoreductase 2 FAD-binding domain-containing protein</fullName>
    </recommendedName>
</protein>
<dbReference type="EMBL" id="AMGX01000005">
    <property type="protein sequence ID" value="EXJ72966.1"/>
    <property type="molecule type" value="Genomic_DNA"/>
</dbReference>
<dbReference type="RefSeq" id="XP_007742913.1">
    <property type="nucleotide sequence ID" value="XM_007744723.1"/>
</dbReference>
<organism evidence="6 7">
    <name type="scientific">Cladophialophora psammophila CBS 110553</name>
    <dbReference type="NCBI Taxonomy" id="1182543"/>
    <lineage>
        <taxon>Eukaryota</taxon>
        <taxon>Fungi</taxon>
        <taxon>Dikarya</taxon>
        <taxon>Ascomycota</taxon>
        <taxon>Pezizomycotina</taxon>
        <taxon>Eurotiomycetes</taxon>
        <taxon>Chaetothyriomycetidae</taxon>
        <taxon>Chaetothyriales</taxon>
        <taxon>Herpotrichiellaceae</taxon>
        <taxon>Cladophialophora</taxon>
    </lineage>
</organism>
<dbReference type="Gene3D" id="3.50.50.60">
    <property type="entry name" value="FAD/NAD(P)-binding domain"/>
    <property type="match status" value="1"/>
</dbReference>
<dbReference type="InterPro" id="IPR003953">
    <property type="entry name" value="FAD-dep_OxRdtase_2_FAD-bd"/>
</dbReference>
<proteinExistence type="predicted"/>
<dbReference type="PANTHER" id="PTHR43400:SF7">
    <property type="entry name" value="FAD-DEPENDENT OXIDOREDUCTASE 2 FAD BINDING DOMAIN-CONTAINING PROTEIN"/>
    <property type="match status" value="1"/>
</dbReference>
<feature type="domain" description="FAD-dependent oxidoreductase 2 FAD-binding" evidence="5">
    <location>
        <begin position="17"/>
        <end position="493"/>
    </location>
</feature>
<evidence type="ECO:0000256" key="3">
    <source>
        <dbReference type="ARBA" id="ARBA00022827"/>
    </source>
</evidence>
<sequence>MGSATPANIPASVQTFDVIVVGGGNAALAAAISAHDSGARVLVLEAAPKEERGGNSRFAGTVFRAPHKGLEHVKTLLCEEAMDDTKLCTIGPYTEEMYLEDLSKTSHGRLDKDIAEVMVKQGWETLEWMKSKGHKWELMIRKYLNVDNLAARGEIINVNAGAAIMAVGGGVGLTDAWWTAAESLVPGGRMTLWYESPAHDLIATGDTVHGVKVRHREGFTDVYGKVVLASGGFSSNPAMRRQYLGEGWDLVLVRGTKFNMGTMLNRAIAAGARPVGHWGAAHASPQDANGPLTGEINVSVHMPRYAYPYAITVNINGERFFDEGEDDFGKTYAKTGKKIADQPEARAFQIFDQQTTYLLPKRYQTATPIYADTIQELAQKAGVNNATSLLKTVETFNAACSVDVGKFNPTKLDGLSTSLVAKLPFPKTNWATRIEKAPFVAYAVACGITFTYGGIATDVEARVLNNEGRPMPGLWATGEIVGGLFYHNYPGGSGLTKGAVFGRIAGREAAAAAAAAAALGECRVVESTGA</sequence>